<comment type="caution">
    <text evidence="12">The sequence shown here is derived from an EMBL/GenBank/DDBJ whole genome shotgun (WGS) entry which is preliminary data.</text>
</comment>
<evidence type="ECO:0000256" key="6">
    <source>
        <dbReference type="ARBA" id="ARBA00023118"/>
    </source>
</evidence>
<evidence type="ECO:0000256" key="5">
    <source>
        <dbReference type="ARBA" id="ARBA00022842"/>
    </source>
</evidence>
<feature type="binding site" evidence="10">
    <location>
        <position position="213"/>
    </location>
    <ligand>
        <name>Mn(2+)</name>
        <dbReference type="ChEBI" id="CHEBI:29035"/>
    </ligand>
</feature>
<dbReference type="CDD" id="cd09634">
    <property type="entry name" value="Cas1_I-II-III"/>
    <property type="match status" value="1"/>
</dbReference>
<dbReference type="NCBIfam" id="TIGR01573">
    <property type="entry name" value="cas2"/>
    <property type="match status" value="1"/>
</dbReference>
<dbReference type="CDD" id="cd09725">
    <property type="entry name" value="Cas2_I_II_III"/>
    <property type="match status" value="1"/>
</dbReference>
<dbReference type="InterPro" id="IPR002729">
    <property type="entry name" value="CRISPR-assoc_Cas1"/>
</dbReference>
<name>A0A7V4LCQ6_9BACT</name>
<comment type="subunit">
    <text evidence="11">Homodimer, forms a heterotetramer with a Cas1 homodimer.</text>
</comment>
<dbReference type="SUPFAM" id="SSF143430">
    <property type="entry name" value="TTP0101/SSO1404-like"/>
    <property type="match status" value="1"/>
</dbReference>
<keyword evidence="7 10" id="KW-0238">DNA-binding</keyword>
<keyword evidence="5 10" id="KW-0460">Magnesium</keyword>
<accession>A0A7V4LCQ6</accession>
<evidence type="ECO:0000256" key="9">
    <source>
        <dbReference type="ARBA" id="ARBA00038592"/>
    </source>
</evidence>
<evidence type="ECO:0000313" key="12">
    <source>
        <dbReference type="EMBL" id="HGS04903.1"/>
    </source>
</evidence>
<evidence type="ECO:0000256" key="1">
    <source>
        <dbReference type="ARBA" id="ARBA00022722"/>
    </source>
</evidence>
<keyword evidence="4 10" id="KW-0378">Hydrolase</keyword>
<dbReference type="InterPro" id="IPR042206">
    <property type="entry name" value="CRISPR-assoc_Cas1_C"/>
</dbReference>
<proteinExistence type="inferred from homology"/>
<dbReference type="GO" id="GO:0003677">
    <property type="term" value="F:DNA binding"/>
    <property type="evidence" value="ECO:0007669"/>
    <property type="project" value="UniProtKB-KW"/>
</dbReference>
<dbReference type="GO" id="GO:0016787">
    <property type="term" value="F:hydrolase activity"/>
    <property type="evidence" value="ECO:0007669"/>
    <property type="project" value="UniProtKB-KW"/>
</dbReference>
<evidence type="ECO:0000256" key="2">
    <source>
        <dbReference type="ARBA" id="ARBA00022723"/>
    </source>
</evidence>
<evidence type="ECO:0000256" key="8">
    <source>
        <dbReference type="ARBA" id="ARBA00023211"/>
    </source>
</evidence>
<keyword evidence="8 10" id="KW-0464">Manganese</keyword>
<dbReference type="AlphaFoldDB" id="A0A7V4LCQ6"/>
<evidence type="ECO:0000256" key="7">
    <source>
        <dbReference type="ARBA" id="ARBA00023125"/>
    </source>
</evidence>
<dbReference type="InterPro" id="IPR050646">
    <property type="entry name" value="Cas1"/>
</dbReference>
<comment type="function">
    <text evidence="10">CRISPR (clustered regularly interspaced short palindromic repeat), is an adaptive immune system that provides protection against mobile genetic elements (viruses, transposable elements and conjugative plasmids). CRISPR clusters contain spacers, sequences complementary to antecedent mobile elements, and target invading nucleic acids. CRISPR clusters are transcribed and processed into CRISPR RNA (crRNA). Acts as a dsDNA endonuclease. Involved in the integration of spacer DNA into the CRISPR cassette.</text>
</comment>
<dbReference type="Gene3D" id="3.30.70.240">
    <property type="match status" value="1"/>
</dbReference>
<organism evidence="12">
    <name type="scientific">Desulfobacca acetoxidans</name>
    <dbReference type="NCBI Taxonomy" id="60893"/>
    <lineage>
        <taxon>Bacteria</taxon>
        <taxon>Pseudomonadati</taxon>
        <taxon>Thermodesulfobacteriota</taxon>
        <taxon>Desulfobaccia</taxon>
        <taxon>Desulfobaccales</taxon>
        <taxon>Desulfobaccaceae</taxon>
        <taxon>Desulfobacca</taxon>
    </lineage>
</organism>
<dbReference type="GO" id="GO:0046872">
    <property type="term" value="F:metal ion binding"/>
    <property type="evidence" value="ECO:0007669"/>
    <property type="project" value="UniProtKB-UniRule"/>
</dbReference>
<dbReference type="PANTHER" id="PTHR34353">
    <property type="entry name" value="CRISPR-ASSOCIATED ENDONUCLEASE CAS1 1"/>
    <property type="match status" value="1"/>
</dbReference>
<keyword evidence="3 10" id="KW-0255">Endonuclease</keyword>
<dbReference type="HAMAP" id="MF_01471">
    <property type="entry name" value="Cas2"/>
    <property type="match status" value="1"/>
</dbReference>
<comment type="function">
    <text evidence="11">CRISPR (clustered regularly interspaced short palindromic repeat), is an adaptive immune system that provides protection against mobile genetic elements (viruses, transposable elements and conjugative plasmids). CRISPR clusters contain sequences complementary to antecedent mobile elements and target invading nucleic acids. CRISPR clusters are transcribed and processed into CRISPR RNA (crRNA). Functions as a ssRNA-specific endoribonuclease. Involved in the integration of spacer DNA into the CRISPR cassette.</text>
</comment>
<gene>
    <name evidence="10 12" type="primary">cas1</name>
    <name evidence="11" type="synonym">cas2</name>
    <name evidence="12" type="ORF">ENT08_04075</name>
</gene>
<keyword evidence="1 10" id="KW-0540">Nuclease</keyword>
<keyword evidence="6 10" id="KW-0051">Antiviral defense</keyword>
<dbReference type="HAMAP" id="MF_01470">
    <property type="entry name" value="Cas1"/>
    <property type="match status" value="1"/>
</dbReference>
<comment type="similarity">
    <text evidence="10">Belongs to the CRISPR-associated endonuclease Cas1 family.</text>
</comment>
<feature type="binding site" evidence="10">
    <location>
        <position position="198"/>
    </location>
    <ligand>
        <name>Mn(2+)</name>
        <dbReference type="ChEBI" id="CHEBI:29035"/>
    </ligand>
</feature>
<evidence type="ECO:0000256" key="11">
    <source>
        <dbReference type="HAMAP-Rule" id="MF_01471"/>
    </source>
</evidence>
<dbReference type="GO" id="GO:0043571">
    <property type="term" value="P:maintenance of CRISPR repeat elements"/>
    <property type="evidence" value="ECO:0007669"/>
    <property type="project" value="UniProtKB-UniRule"/>
</dbReference>
<feature type="binding site" evidence="10">
    <location>
        <position position="133"/>
    </location>
    <ligand>
        <name>Mn(2+)</name>
        <dbReference type="ChEBI" id="CHEBI:29035"/>
    </ligand>
</feature>
<reference evidence="12" key="1">
    <citation type="journal article" date="2020" name="mSystems">
        <title>Genome- and Community-Level Interaction Insights into Carbon Utilization and Element Cycling Functions of Hydrothermarchaeota in Hydrothermal Sediment.</title>
        <authorList>
            <person name="Zhou Z."/>
            <person name="Liu Y."/>
            <person name="Xu W."/>
            <person name="Pan J."/>
            <person name="Luo Z.H."/>
            <person name="Li M."/>
        </authorList>
    </citation>
    <scope>NUCLEOTIDE SEQUENCE [LARGE SCALE GENOMIC DNA]</scope>
    <source>
        <strain evidence="12">SpSt-548</strain>
    </source>
</reference>
<dbReference type="GO" id="GO:0004521">
    <property type="term" value="F:RNA endonuclease activity"/>
    <property type="evidence" value="ECO:0007669"/>
    <property type="project" value="InterPro"/>
</dbReference>
<sequence length="308" mass="35902">MGKTRFYVISYDIVEDRRRIRAAETLKDYGTRVQKSVFEARLDQPTLKKLLSRLHQKNIYLRLAQHERQRNTAFVLRFSQATVAAKIHNQRTLLQRYQRNQPQIDLSEAVTGLLRSAQEVESKSDLEELRGLEGSSARLYFAAYARLLRGDFIFTRRQYYPAPDPVNALLSFGYMLVHNELLGLLEAVGFDVFLGFFHGTRYGRASLATDLLEDLRAPVVDRLVLYLVNKGTIKPDQFHPDKEGRGVTMDNLALKTYLANYEKFMETPFQDPKTQKRHTFRAILREKVLALERTLLHDTPYHPFRYFP</sequence>
<dbReference type="GO" id="GO:0051607">
    <property type="term" value="P:defense response to virus"/>
    <property type="evidence" value="ECO:0007669"/>
    <property type="project" value="UniProtKB-UniRule"/>
</dbReference>
<comment type="cofactor">
    <cofactor evidence="10">
        <name>Mg(2+)</name>
        <dbReference type="ChEBI" id="CHEBI:18420"/>
    </cofactor>
    <cofactor evidence="10">
        <name>Mn(2+)</name>
        <dbReference type="ChEBI" id="CHEBI:29035"/>
    </cofactor>
</comment>
<protein>
    <recommendedName>
        <fullName evidence="10 11">Multifunctional fusion protein</fullName>
    </recommendedName>
    <domain>
        <recommendedName>
            <fullName evidence="10">CRISPR-associated endonuclease Cas1</fullName>
            <ecNumber evidence="10">3.1.-.-</ecNumber>
        </recommendedName>
    </domain>
    <domain>
        <recommendedName>
            <fullName evidence="11">CRISPR-associated endoribonuclease Cas2</fullName>
        </recommendedName>
    </domain>
</protein>
<comment type="subunit">
    <text evidence="9 10">Homodimer, forms a heterotetramer with a Cas2 homodimer.</text>
</comment>
<comment type="similarity">
    <text evidence="11">Belongs to the CRISPR-associated endoribonuclease Cas2 protein family.</text>
</comment>
<dbReference type="InterPro" id="IPR021127">
    <property type="entry name" value="CRISPR_associated_Cas2"/>
</dbReference>
<dbReference type="Pfam" id="PF01867">
    <property type="entry name" value="Cas_Cas1"/>
    <property type="match status" value="1"/>
</dbReference>
<dbReference type="EC" id="3.1.-.-" evidence="10"/>
<feature type="binding site" evidence="11">
    <location>
        <position position="12"/>
    </location>
    <ligand>
        <name>Mg(2+)</name>
        <dbReference type="ChEBI" id="CHEBI:18420"/>
        <note>catalytic</note>
    </ligand>
</feature>
<dbReference type="EMBL" id="DSXI01000231">
    <property type="protein sequence ID" value="HGS04903.1"/>
    <property type="molecule type" value="Genomic_DNA"/>
</dbReference>
<dbReference type="PANTHER" id="PTHR34353:SF2">
    <property type="entry name" value="CRISPR-ASSOCIATED ENDONUCLEASE CAS1 1"/>
    <property type="match status" value="1"/>
</dbReference>
<evidence type="ECO:0000256" key="3">
    <source>
        <dbReference type="ARBA" id="ARBA00022759"/>
    </source>
</evidence>
<evidence type="ECO:0000256" key="4">
    <source>
        <dbReference type="ARBA" id="ARBA00022801"/>
    </source>
</evidence>
<dbReference type="Gene3D" id="1.20.120.920">
    <property type="entry name" value="CRISPR-associated endonuclease Cas1, C-terminal domain"/>
    <property type="match status" value="1"/>
</dbReference>
<evidence type="ECO:0000256" key="10">
    <source>
        <dbReference type="HAMAP-Rule" id="MF_01470"/>
    </source>
</evidence>
<keyword evidence="2 10" id="KW-0479">Metal-binding</keyword>
<dbReference type="NCBIfam" id="TIGR00287">
    <property type="entry name" value="cas1"/>
    <property type="match status" value="1"/>
</dbReference>